<accession>A0A4R2CKT1</accession>
<evidence type="ECO:0000313" key="11">
    <source>
        <dbReference type="Proteomes" id="UP000295351"/>
    </source>
</evidence>
<proteinExistence type="inferred from homology"/>
<keyword evidence="4 8" id="KW-0479">Metal-binding</keyword>
<dbReference type="EC" id="3.1.-.-" evidence="8"/>
<dbReference type="InterPro" id="IPR002716">
    <property type="entry name" value="PIN_dom"/>
</dbReference>
<dbReference type="InterPro" id="IPR022907">
    <property type="entry name" value="VapC_family"/>
</dbReference>
<protein>
    <recommendedName>
        <fullName evidence="8">Ribonuclease VapC</fullName>
        <shortName evidence="8">RNase VapC</shortName>
        <ecNumber evidence="8">3.1.-.-</ecNumber>
    </recommendedName>
    <alternativeName>
        <fullName evidence="8">Toxin VapC</fullName>
    </alternativeName>
</protein>
<dbReference type="EMBL" id="SLVX01000014">
    <property type="protein sequence ID" value="TCN41361.1"/>
    <property type="molecule type" value="Genomic_DNA"/>
</dbReference>
<dbReference type="Gene3D" id="3.40.50.1010">
    <property type="entry name" value="5'-nuclease"/>
    <property type="match status" value="1"/>
</dbReference>
<reference evidence="10 11" key="1">
    <citation type="submission" date="2019-03" db="EMBL/GenBank/DDBJ databases">
        <title>Genomic Encyclopedia of Type Strains, Phase IV (KMG-IV): sequencing the most valuable type-strain genomes for metagenomic binning, comparative biology and taxonomic classification.</title>
        <authorList>
            <person name="Goeker M."/>
        </authorList>
    </citation>
    <scope>NUCLEOTIDE SEQUENCE [LARGE SCALE GENOMIC DNA]</scope>
    <source>
        <strain evidence="10 11">DSM 18401</strain>
    </source>
</reference>
<organism evidence="10 11">
    <name type="scientific">Shinella granuli</name>
    <dbReference type="NCBI Taxonomy" id="323621"/>
    <lineage>
        <taxon>Bacteria</taxon>
        <taxon>Pseudomonadati</taxon>
        <taxon>Pseudomonadota</taxon>
        <taxon>Alphaproteobacteria</taxon>
        <taxon>Hyphomicrobiales</taxon>
        <taxon>Rhizobiaceae</taxon>
        <taxon>Shinella</taxon>
    </lineage>
</organism>
<evidence type="ECO:0000256" key="3">
    <source>
        <dbReference type="ARBA" id="ARBA00022722"/>
    </source>
</evidence>
<dbReference type="GO" id="GO:0016787">
    <property type="term" value="F:hydrolase activity"/>
    <property type="evidence" value="ECO:0007669"/>
    <property type="project" value="UniProtKB-KW"/>
</dbReference>
<feature type="binding site" evidence="8">
    <location>
        <position position="6"/>
    </location>
    <ligand>
        <name>Mg(2+)</name>
        <dbReference type="ChEBI" id="CHEBI:18420"/>
    </ligand>
</feature>
<keyword evidence="3 8" id="KW-0540">Nuclease</keyword>
<name>A0A4R2CKT1_SHIGR</name>
<dbReference type="GO" id="GO:0004540">
    <property type="term" value="F:RNA nuclease activity"/>
    <property type="evidence" value="ECO:0007669"/>
    <property type="project" value="InterPro"/>
</dbReference>
<keyword evidence="2 8" id="KW-1277">Toxin-antitoxin system</keyword>
<evidence type="ECO:0000256" key="5">
    <source>
        <dbReference type="ARBA" id="ARBA00022801"/>
    </source>
</evidence>
<gene>
    <name evidence="8" type="primary">vapC</name>
    <name evidence="10" type="ORF">EV665_114129</name>
</gene>
<dbReference type="InterPro" id="IPR029060">
    <property type="entry name" value="PIN-like_dom_sf"/>
</dbReference>
<sequence>MAFLLDTNVVSASRRAERQAVEFQEFLHAFDVETAYLSTITIMEIEFGIQSERLRNPDFADDLSLWLTAVVLPEFSARLLPFDTRAALIAGRLPTPGRKPTADGMIAATALANNLVLVTRNLSDFQPLGVPCLNPWEKAPGG</sequence>
<dbReference type="GO" id="GO:0000287">
    <property type="term" value="F:magnesium ion binding"/>
    <property type="evidence" value="ECO:0007669"/>
    <property type="project" value="UniProtKB-UniRule"/>
</dbReference>
<dbReference type="Pfam" id="PF01850">
    <property type="entry name" value="PIN"/>
    <property type="match status" value="1"/>
</dbReference>
<evidence type="ECO:0000259" key="9">
    <source>
        <dbReference type="Pfam" id="PF01850"/>
    </source>
</evidence>
<dbReference type="AlphaFoldDB" id="A0A4R2CKT1"/>
<evidence type="ECO:0000313" key="10">
    <source>
        <dbReference type="EMBL" id="TCN41361.1"/>
    </source>
</evidence>
<comment type="caution">
    <text evidence="10">The sequence shown here is derived from an EMBL/GenBank/DDBJ whole genome shotgun (WGS) entry which is preliminary data.</text>
</comment>
<dbReference type="Proteomes" id="UP000295351">
    <property type="component" value="Unassembled WGS sequence"/>
</dbReference>
<evidence type="ECO:0000256" key="2">
    <source>
        <dbReference type="ARBA" id="ARBA00022649"/>
    </source>
</evidence>
<keyword evidence="8" id="KW-0800">Toxin</keyword>
<evidence type="ECO:0000256" key="1">
    <source>
        <dbReference type="ARBA" id="ARBA00001946"/>
    </source>
</evidence>
<comment type="similarity">
    <text evidence="7 8">Belongs to the PINc/VapC protein family.</text>
</comment>
<keyword evidence="6 8" id="KW-0460">Magnesium</keyword>
<keyword evidence="11" id="KW-1185">Reference proteome</keyword>
<feature type="domain" description="PIN" evidence="9">
    <location>
        <begin position="4"/>
        <end position="121"/>
    </location>
</feature>
<dbReference type="PANTHER" id="PTHR33653:SF1">
    <property type="entry name" value="RIBONUCLEASE VAPC2"/>
    <property type="match status" value="1"/>
</dbReference>
<evidence type="ECO:0000256" key="4">
    <source>
        <dbReference type="ARBA" id="ARBA00022723"/>
    </source>
</evidence>
<evidence type="ECO:0000256" key="6">
    <source>
        <dbReference type="ARBA" id="ARBA00022842"/>
    </source>
</evidence>
<feature type="binding site" evidence="8">
    <location>
        <position position="103"/>
    </location>
    <ligand>
        <name>Mg(2+)</name>
        <dbReference type="ChEBI" id="CHEBI:18420"/>
    </ligand>
</feature>
<dbReference type="CDD" id="cd18746">
    <property type="entry name" value="PIN_VapC4-5_FitB-like"/>
    <property type="match status" value="1"/>
</dbReference>
<dbReference type="PANTHER" id="PTHR33653">
    <property type="entry name" value="RIBONUCLEASE VAPC2"/>
    <property type="match status" value="1"/>
</dbReference>
<evidence type="ECO:0000256" key="8">
    <source>
        <dbReference type="HAMAP-Rule" id="MF_00265"/>
    </source>
</evidence>
<evidence type="ECO:0000256" key="7">
    <source>
        <dbReference type="ARBA" id="ARBA00038093"/>
    </source>
</evidence>
<keyword evidence="5 8" id="KW-0378">Hydrolase</keyword>
<comment type="function">
    <text evidence="8">Toxic component of a toxin-antitoxin (TA) system. An RNase.</text>
</comment>
<dbReference type="HAMAP" id="MF_00265">
    <property type="entry name" value="VapC_Nob1"/>
    <property type="match status" value="1"/>
</dbReference>
<dbReference type="GO" id="GO:0090729">
    <property type="term" value="F:toxin activity"/>
    <property type="evidence" value="ECO:0007669"/>
    <property type="project" value="UniProtKB-KW"/>
</dbReference>
<dbReference type="SUPFAM" id="SSF88723">
    <property type="entry name" value="PIN domain-like"/>
    <property type="match status" value="1"/>
</dbReference>
<dbReference type="RefSeq" id="WP_133035514.1">
    <property type="nucleotide sequence ID" value="NZ_BAABEI010000012.1"/>
</dbReference>
<dbReference type="InterPro" id="IPR050556">
    <property type="entry name" value="Type_II_TA_system_RNase"/>
</dbReference>
<comment type="cofactor">
    <cofactor evidence="1 8">
        <name>Mg(2+)</name>
        <dbReference type="ChEBI" id="CHEBI:18420"/>
    </cofactor>
</comment>